<evidence type="ECO:0000313" key="1">
    <source>
        <dbReference type="EMBL" id="MDW9251613.1"/>
    </source>
</evidence>
<proteinExistence type="predicted"/>
<name>A0AAW9CRA8_BURTH</name>
<comment type="caution">
    <text evidence="1">The sequence shown here is derived from an EMBL/GenBank/DDBJ whole genome shotgun (WGS) entry which is preliminary data.</text>
</comment>
<protein>
    <submittedName>
        <fullName evidence="1">Uncharacterized protein</fullName>
    </submittedName>
</protein>
<organism evidence="1 2">
    <name type="scientific">Burkholderia thailandensis</name>
    <dbReference type="NCBI Taxonomy" id="57975"/>
    <lineage>
        <taxon>Bacteria</taxon>
        <taxon>Pseudomonadati</taxon>
        <taxon>Pseudomonadota</taxon>
        <taxon>Betaproteobacteria</taxon>
        <taxon>Burkholderiales</taxon>
        <taxon>Burkholderiaceae</taxon>
        <taxon>Burkholderia</taxon>
        <taxon>pseudomallei group</taxon>
    </lineage>
</organism>
<accession>A0AAW9CRA8</accession>
<evidence type="ECO:0000313" key="2">
    <source>
        <dbReference type="Proteomes" id="UP001272137"/>
    </source>
</evidence>
<dbReference type="AlphaFoldDB" id="A0AAW9CRA8"/>
<sequence length="40" mass="4516">MEGIMHISKLLGPIAERVFRLAKFRRAGRIRRSGMGDFAA</sequence>
<gene>
    <name evidence="1" type="ORF">C7S16_4530</name>
</gene>
<dbReference type="Proteomes" id="UP001272137">
    <property type="component" value="Unassembled WGS sequence"/>
</dbReference>
<dbReference type="EMBL" id="QXCT01000001">
    <property type="protein sequence ID" value="MDW9251613.1"/>
    <property type="molecule type" value="Genomic_DNA"/>
</dbReference>
<reference evidence="1" key="1">
    <citation type="submission" date="2018-08" db="EMBL/GenBank/DDBJ databases">
        <title>Identification of Burkholderia cepacia strains that express a Burkholderia pseudomallei-like capsular polysaccharide.</title>
        <authorList>
            <person name="Burtnick M.N."/>
            <person name="Vongsouvath M."/>
            <person name="Newton P."/>
            <person name="Wuthiekanun V."/>
            <person name="Limmathurotsakul D."/>
            <person name="Brett P.J."/>
            <person name="Chantratita N."/>
            <person name="Dance D.A."/>
        </authorList>
    </citation>
    <scope>NUCLEOTIDE SEQUENCE</scope>
    <source>
        <strain evidence="1">SBXCC001</strain>
    </source>
</reference>